<feature type="transmembrane region" description="Helical" evidence="1">
    <location>
        <begin position="27"/>
        <end position="51"/>
    </location>
</feature>
<dbReference type="EMBL" id="JAPQER010000002">
    <property type="protein sequence ID" value="MCY6483890.1"/>
    <property type="molecule type" value="Genomic_DNA"/>
</dbReference>
<gene>
    <name evidence="2" type="ORF">OW763_05955</name>
</gene>
<accession>A0ABT4D0K4</accession>
<evidence type="ECO:0000256" key="1">
    <source>
        <dbReference type="SAM" id="Phobius"/>
    </source>
</evidence>
<reference evidence="2" key="1">
    <citation type="submission" date="2022-12" db="EMBL/GenBank/DDBJ databases">
        <authorList>
            <person name="Wang J."/>
        </authorList>
    </citation>
    <scope>NUCLEOTIDE SEQUENCE</scope>
    <source>
        <strain evidence="2">HY-45-18</strain>
    </source>
</reference>
<dbReference type="RefSeq" id="WP_268040164.1">
    <property type="nucleotide sequence ID" value="NZ_JAPQER010000002.1"/>
</dbReference>
<sequence length="205" mass="22890">MDTATTEAQLICSSEINNWRKLSKINIILLLSYYIILFVIGLILSIVIIIFDNSAPEHIWSFFIINEENKINYFNLALIGSLSTSILGSSVFYIRKVYKLCIGNKITIPNKGNINDNIQNIGMLFYFVCRPLFSLAFAFLTILGLKAGMISITKGTLEVNNGFPSICMFITFFTGFSCGEFLSSLEKKSSSVISTLMKTPTDPTN</sequence>
<evidence type="ECO:0000313" key="2">
    <source>
        <dbReference type="EMBL" id="MCY6483890.1"/>
    </source>
</evidence>
<feature type="transmembrane region" description="Helical" evidence="1">
    <location>
        <begin position="123"/>
        <end position="143"/>
    </location>
</feature>
<feature type="transmembrane region" description="Helical" evidence="1">
    <location>
        <begin position="163"/>
        <end position="182"/>
    </location>
</feature>
<feature type="transmembrane region" description="Helical" evidence="1">
    <location>
        <begin position="71"/>
        <end position="94"/>
    </location>
</feature>
<name>A0ABT4D0K4_9CLOT</name>
<protein>
    <submittedName>
        <fullName evidence="2">Uncharacterized protein</fullName>
    </submittedName>
</protein>
<keyword evidence="3" id="KW-1185">Reference proteome</keyword>
<evidence type="ECO:0000313" key="3">
    <source>
        <dbReference type="Proteomes" id="UP001078443"/>
    </source>
</evidence>
<keyword evidence="1" id="KW-0812">Transmembrane</keyword>
<comment type="caution">
    <text evidence="2">The sequence shown here is derived from an EMBL/GenBank/DDBJ whole genome shotgun (WGS) entry which is preliminary data.</text>
</comment>
<keyword evidence="1" id="KW-1133">Transmembrane helix</keyword>
<dbReference type="Proteomes" id="UP001078443">
    <property type="component" value="Unassembled WGS sequence"/>
</dbReference>
<organism evidence="2 3">
    <name type="scientific">Clostridium aestuarii</name>
    <dbReference type="NCBI Taxonomy" id="338193"/>
    <lineage>
        <taxon>Bacteria</taxon>
        <taxon>Bacillati</taxon>
        <taxon>Bacillota</taxon>
        <taxon>Clostridia</taxon>
        <taxon>Eubacteriales</taxon>
        <taxon>Clostridiaceae</taxon>
        <taxon>Clostridium</taxon>
    </lineage>
</organism>
<keyword evidence="1" id="KW-0472">Membrane</keyword>
<proteinExistence type="predicted"/>